<proteinExistence type="predicted"/>
<reference evidence="1 2" key="1">
    <citation type="submission" date="2007-07" db="EMBL/GenBank/DDBJ databases">
        <title>Complete sequence of chromosome of Xanthobacter autotrophicus Py2.</title>
        <authorList>
            <consortium name="US DOE Joint Genome Institute"/>
            <person name="Copeland A."/>
            <person name="Lucas S."/>
            <person name="Lapidus A."/>
            <person name="Barry K."/>
            <person name="Glavina del Rio T."/>
            <person name="Hammon N."/>
            <person name="Israni S."/>
            <person name="Dalin E."/>
            <person name="Tice H."/>
            <person name="Pitluck S."/>
            <person name="Sims D."/>
            <person name="Brettin T."/>
            <person name="Bruce D."/>
            <person name="Detter J.C."/>
            <person name="Han C."/>
            <person name="Tapia R."/>
            <person name="Brainard J."/>
            <person name="Schmutz J."/>
            <person name="Larimer F."/>
            <person name="Land M."/>
            <person name="Hauser L."/>
            <person name="Kyrpides N."/>
            <person name="Kim E."/>
            <person name="Ensigns S.A."/>
            <person name="Richardson P."/>
        </authorList>
    </citation>
    <scope>NUCLEOTIDE SEQUENCE [LARGE SCALE GENOMIC DNA]</scope>
    <source>
        <strain evidence="2">ATCC BAA-1158 / Py2</strain>
    </source>
</reference>
<dbReference type="KEGG" id="xau:Xaut_2044"/>
<dbReference type="HOGENOM" id="CLU_082659_0_0_5"/>
<sequence length="297" mass="31697">MGTQGADGARRGRAFAALRRGAAKLCRLVAFRALDSILLLATLTLLAPSRAGAGAWTQEEGHGQVILQGSAVHSGSEFGPSSDLYDSRPYDKLEATLVFEYGASDWLTLIVAPQLLAVDLGAPAPSSYAGPGYTDAGARVRIYNENNVVVSAQVVGRLPGTGNSQSAAAVGYEDPELDLRLLAGWSFPLFGKAAFLDVEAAQRLRFGDPPDEFHLDVTLGVRVADRWQVLFQSFNVISEGAGEGPYFGTSYEYYKLQFGAAYDLTEAVTLGVAVVSTVFARNAPQENGVVLTGFYRF</sequence>
<organism evidence="1 2">
    <name type="scientific">Xanthobacter autotrophicus (strain ATCC BAA-1158 / Py2)</name>
    <dbReference type="NCBI Taxonomy" id="78245"/>
    <lineage>
        <taxon>Bacteria</taxon>
        <taxon>Pseudomonadati</taxon>
        <taxon>Pseudomonadota</taxon>
        <taxon>Alphaproteobacteria</taxon>
        <taxon>Hyphomicrobiales</taxon>
        <taxon>Xanthobacteraceae</taxon>
        <taxon>Xanthobacter</taxon>
    </lineage>
</organism>
<dbReference type="Proteomes" id="UP000002417">
    <property type="component" value="Chromosome"/>
</dbReference>
<evidence type="ECO:0000313" key="1">
    <source>
        <dbReference type="EMBL" id="ABS67288.1"/>
    </source>
</evidence>
<name>A7IGZ5_XANP2</name>
<dbReference type="eggNOG" id="ENOG50326FP">
    <property type="taxonomic scope" value="Bacteria"/>
</dbReference>
<evidence type="ECO:0000313" key="2">
    <source>
        <dbReference type="Proteomes" id="UP000002417"/>
    </source>
</evidence>
<accession>A7IGZ5</accession>
<gene>
    <name evidence="1" type="ordered locus">Xaut_2044</name>
</gene>
<protein>
    <submittedName>
        <fullName evidence="1">Uncharacterized protein</fullName>
    </submittedName>
</protein>
<dbReference type="EMBL" id="CP000781">
    <property type="protein sequence ID" value="ABS67288.1"/>
    <property type="molecule type" value="Genomic_DNA"/>
</dbReference>
<keyword evidence="2" id="KW-1185">Reference proteome</keyword>
<dbReference type="AlphaFoldDB" id="A7IGZ5"/>